<dbReference type="Proteomes" id="UP001167796">
    <property type="component" value="Unassembled WGS sequence"/>
</dbReference>
<dbReference type="InterPro" id="IPR013783">
    <property type="entry name" value="Ig-like_fold"/>
</dbReference>
<proteinExistence type="inferred from homology"/>
<dbReference type="Gene3D" id="3.20.20.80">
    <property type="entry name" value="Glycosidases"/>
    <property type="match status" value="1"/>
</dbReference>
<evidence type="ECO:0000313" key="5">
    <source>
        <dbReference type="Proteomes" id="UP001167796"/>
    </source>
</evidence>
<dbReference type="GO" id="GO:0016787">
    <property type="term" value="F:hydrolase activity"/>
    <property type="evidence" value="ECO:0007669"/>
    <property type="project" value="UniProtKB-KW"/>
</dbReference>
<feature type="signal peptide" evidence="3">
    <location>
        <begin position="1"/>
        <end position="23"/>
    </location>
</feature>
<dbReference type="InterPro" id="IPR025092">
    <property type="entry name" value="Glyco_hydro_66"/>
</dbReference>
<reference evidence="4" key="1">
    <citation type="submission" date="2023-07" db="EMBL/GenBank/DDBJ databases">
        <authorList>
            <person name="Kim M.K."/>
        </authorList>
    </citation>
    <scope>NUCLEOTIDE SEQUENCE</scope>
    <source>
        <strain evidence="4">M29</strain>
    </source>
</reference>
<keyword evidence="4" id="KW-0378">Hydrolase</keyword>
<evidence type="ECO:0000256" key="3">
    <source>
        <dbReference type="SAM" id="SignalP"/>
    </source>
</evidence>
<dbReference type="InterPro" id="IPR013780">
    <property type="entry name" value="Glyco_hydro_b"/>
</dbReference>
<gene>
    <name evidence="4" type="ORF">Q5H92_19360</name>
</gene>
<accession>A0ABT9AF98</accession>
<comment type="similarity">
    <text evidence="1">Belongs to the glycosyl hydrolase 66 family.</text>
</comment>
<name>A0ABT9AF98_9BACT</name>
<dbReference type="EMBL" id="JAUQSX010000011">
    <property type="protein sequence ID" value="MDO7848534.1"/>
    <property type="molecule type" value="Genomic_DNA"/>
</dbReference>
<dbReference type="InterPro" id="IPR017853">
    <property type="entry name" value="GH"/>
</dbReference>
<protein>
    <submittedName>
        <fullName evidence="4">Glycoside hydrolase family 66 protein</fullName>
    </submittedName>
</protein>
<evidence type="ECO:0000256" key="2">
    <source>
        <dbReference type="ARBA" id="ARBA00022729"/>
    </source>
</evidence>
<feature type="chain" id="PRO_5047138898" evidence="3">
    <location>
        <begin position="24"/>
        <end position="580"/>
    </location>
</feature>
<dbReference type="CDD" id="cd14745">
    <property type="entry name" value="GH66"/>
    <property type="match status" value="1"/>
</dbReference>
<dbReference type="Pfam" id="PF13199">
    <property type="entry name" value="Glyco_hydro_66"/>
    <property type="match status" value="1"/>
</dbReference>
<sequence length="580" mass="64419">MTTALRFICGLLGGLLLAAPAWAAPGDVLGRLDTDRAAYGPGAPVHFTTTLRQARPGTQLVVSYYHLAKKLSQQTVAVTGTAARWTWQPPKADYQGYLVRVEVRAGQQLLDEATTAVDVSSDWKQFPRYGFLSKFGKLSGAEMDGVMQQLNRYHLNGLQFYDWGDTHHRSLAGTPAQPAAEWRDLANRPSYFATVQGYISRAHQHGMKAMFYNLLYGAYPNTPGVKPEWGLYRDSLHQKRYAFDGFPASWEAPGLDMEDPGNPEWRNYLSQGVNDVYAAKGLDFDGWHIDQVGDPGKLYTYAGQRTDPSKAFGTFVTEAKKSQPTRPLVMNAVNQWGQEQIAKAPVDFLYAELWTDNEQYSSLGQAIRYNESLAPGKRTVLAAYINRDKSKQPGQFNPASVLMADAVIFAFGGAHIELGEHMLDTEYFPNGKLQLTPELQRQVQAYYDFAVAYENLLRGPDRTFTPVTIGGDAALATWPPQLGRVAALGTTAESRRIVHLLNFADAKTLEWRDNQSRQPVPTVRRNVAVQLAAPTKITKAWVASPDVAQGAPQELPFTQKNGQVTLTVPALHYWTMLVLE</sequence>
<dbReference type="SUPFAM" id="SSF51445">
    <property type="entry name" value="(Trans)glycosidases"/>
    <property type="match status" value="1"/>
</dbReference>
<organism evidence="4 5">
    <name type="scientific">Hymenobacter mellowenesis</name>
    <dbReference type="NCBI Taxonomy" id="3063995"/>
    <lineage>
        <taxon>Bacteria</taxon>
        <taxon>Pseudomonadati</taxon>
        <taxon>Bacteroidota</taxon>
        <taxon>Cytophagia</taxon>
        <taxon>Cytophagales</taxon>
        <taxon>Hymenobacteraceae</taxon>
        <taxon>Hymenobacter</taxon>
    </lineage>
</organism>
<evidence type="ECO:0000313" key="4">
    <source>
        <dbReference type="EMBL" id="MDO7848534.1"/>
    </source>
</evidence>
<keyword evidence="5" id="KW-1185">Reference proteome</keyword>
<evidence type="ECO:0000256" key="1">
    <source>
        <dbReference type="ARBA" id="ARBA00010837"/>
    </source>
</evidence>
<comment type="caution">
    <text evidence="4">The sequence shown here is derived from an EMBL/GenBank/DDBJ whole genome shotgun (WGS) entry which is preliminary data.</text>
</comment>
<dbReference type="RefSeq" id="WP_305013211.1">
    <property type="nucleotide sequence ID" value="NZ_JAUQSX010000011.1"/>
</dbReference>
<dbReference type="Gene3D" id="2.60.40.1180">
    <property type="entry name" value="Golgi alpha-mannosidase II"/>
    <property type="match status" value="1"/>
</dbReference>
<keyword evidence="2 3" id="KW-0732">Signal</keyword>
<dbReference type="Gene3D" id="2.60.40.10">
    <property type="entry name" value="Immunoglobulins"/>
    <property type="match status" value="1"/>
</dbReference>